<protein>
    <recommendedName>
        <fullName evidence="4">CBM1 domain-containing protein</fullName>
    </recommendedName>
</protein>
<keyword evidence="1" id="KW-0732">Signal</keyword>
<dbReference type="OrthoDB" id="2167431at2759"/>
<evidence type="ECO:0008006" key="4">
    <source>
        <dbReference type="Google" id="ProtNLM"/>
    </source>
</evidence>
<dbReference type="EMBL" id="MCFG01000034">
    <property type="protein sequence ID" value="ORX85531.1"/>
    <property type="molecule type" value="Genomic_DNA"/>
</dbReference>
<reference evidence="2 3" key="2">
    <citation type="submission" date="2016-08" db="EMBL/GenBank/DDBJ databases">
        <title>Pervasive Adenine N6-methylation of Active Genes in Fungi.</title>
        <authorList>
            <consortium name="DOE Joint Genome Institute"/>
            <person name="Mondo S.J."/>
            <person name="Dannebaum R.O."/>
            <person name="Kuo R.C."/>
            <person name="Labutti K."/>
            <person name="Haridas S."/>
            <person name="Kuo A."/>
            <person name="Salamov A."/>
            <person name="Ahrendt S.R."/>
            <person name="Lipzen A."/>
            <person name="Sullivan W."/>
            <person name="Andreopoulos W.B."/>
            <person name="Clum A."/>
            <person name="Lindquist E."/>
            <person name="Daum C."/>
            <person name="Ramamoorthy G.K."/>
            <person name="Gryganskyi A."/>
            <person name="Culley D."/>
            <person name="Magnuson J.K."/>
            <person name="James T.Y."/>
            <person name="O'Malley M.A."/>
            <person name="Stajich J.E."/>
            <person name="Spatafora J.W."/>
            <person name="Visel A."/>
            <person name="Grigoriev I.V."/>
        </authorList>
    </citation>
    <scope>NUCLEOTIDE SEQUENCE [LARGE SCALE GENOMIC DNA]</scope>
    <source>
        <strain evidence="2 3">S4</strain>
    </source>
</reference>
<dbReference type="Proteomes" id="UP000193944">
    <property type="component" value="Unassembled WGS sequence"/>
</dbReference>
<comment type="caution">
    <text evidence="2">The sequence shown here is derived from an EMBL/GenBank/DDBJ whole genome shotgun (WGS) entry which is preliminary data.</text>
</comment>
<organism evidence="2 3">
    <name type="scientific">Anaeromyces robustus</name>
    <dbReference type="NCBI Taxonomy" id="1754192"/>
    <lineage>
        <taxon>Eukaryota</taxon>
        <taxon>Fungi</taxon>
        <taxon>Fungi incertae sedis</taxon>
        <taxon>Chytridiomycota</taxon>
        <taxon>Chytridiomycota incertae sedis</taxon>
        <taxon>Neocallimastigomycetes</taxon>
        <taxon>Neocallimastigales</taxon>
        <taxon>Neocallimastigaceae</taxon>
        <taxon>Anaeromyces</taxon>
    </lineage>
</organism>
<accession>A0A1Y1XID2</accession>
<feature type="chain" id="PRO_5012440590" description="CBM1 domain-containing protein" evidence="1">
    <location>
        <begin position="24"/>
        <end position="121"/>
    </location>
</feature>
<evidence type="ECO:0000313" key="3">
    <source>
        <dbReference type="Proteomes" id="UP000193944"/>
    </source>
</evidence>
<reference evidence="2 3" key="1">
    <citation type="submission" date="2016-08" db="EMBL/GenBank/DDBJ databases">
        <title>A Parts List for Fungal Cellulosomes Revealed by Comparative Genomics.</title>
        <authorList>
            <consortium name="DOE Joint Genome Institute"/>
            <person name="Haitjema C.H."/>
            <person name="Gilmore S.P."/>
            <person name="Henske J.K."/>
            <person name="Solomon K.V."/>
            <person name="De Groot R."/>
            <person name="Kuo A."/>
            <person name="Mondo S.J."/>
            <person name="Salamov A.A."/>
            <person name="Labutti K."/>
            <person name="Zhao Z."/>
            <person name="Chiniquy J."/>
            <person name="Barry K."/>
            <person name="Brewer H.M."/>
            <person name="Purvine S.O."/>
            <person name="Wright A.T."/>
            <person name="Boxma B."/>
            <person name="Van Alen T."/>
            <person name="Hackstein J.H."/>
            <person name="Baker S.E."/>
            <person name="Grigoriev I.V."/>
            <person name="O'Malley M.A."/>
        </authorList>
    </citation>
    <scope>NUCLEOTIDE SEQUENCE [LARGE SCALE GENOMIC DNA]</scope>
    <source>
        <strain evidence="2 3">S4</strain>
    </source>
</reference>
<keyword evidence="3" id="KW-1185">Reference proteome</keyword>
<evidence type="ECO:0000313" key="2">
    <source>
        <dbReference type="EMBL" id="ORX85531.1"/>
    </source>
</evidence>
<feature type="signal peptide" evidence="1">
    <location>
        <begin position="1"/>
        <end position="23"/>
    </location>
</feature>
<proteinExistence type="predicted"/>
<gene>
    <name evidence="2" type="ORF">BCR32DRAFT_241709</name>
</gene>
<sequence>MRFNTELLLSLLATVLLFGTSEAVPNGYHCGYNDYGTCQNYRGGCNPGYVRLYGSSGKSCDDGYCCMSVDDPRAVGRNIFFYYCLILIHDLKSRYEYNLLKYGLEIYFDIMSTSVIEKSKV</sequence>
<evidence type="ECO:0000256" key="1">
    <source>
        <dbReference type="SAM" id="SignalP"/>
    </source>
</evidence>
<dbReference type="AlphaFoldDB" id="A0A1Y1XID2"/>
<name>A0A1Y1XID2_9FUNG</name>